<gene>
    <name evidence="1" type="ORF">UFOVP1009_39</name>
</gene>
<name>A0A6J5QEM4_9CAUD</name>
<organism evidence="1">
    <name type="scientific">uncultured Caudovirales phage</name>
    <dbReference type="NCBI Taxonomy" id="2100421"/>
    <lineage>
        <taxon>Viruses</taxon>
        <taxon>Duplodnaviria</taxon>
        <taxon>Heunggongvirae</taxon>
        <taxon>Uroviricota</taxon>
        <taxon>Caudoviricetes</taxon>
        <taxon>Peduoviridae</taxon>
        <taxon>Maltschvirus</taxon>
        <taxon>Maltschvirus maltsch</taxon>
    </lineage>
</organism>
<accession>A0A6J5QEM4</accession>
<dbReference type="EMBL" id="LR796957">
    <property type="protein sequence ID" value="CAB4178144.1"/>
    <property type="molecule type" value="Genomic_DNA"/>
</dbReference>
<evidence type="ECO:0000313" key="1">
    <source>
        <dbReference type="EMBL" id="CAB4178144.1"/>
    </source>
</evidence>
<protein>
    <submittedName>
        <fullName evidence="1">Uncharacterized protein</fullName>
    </submittedName>
</protein>
<proteinExistence type="predicted"/>
<sequence>MTRDFDEEHYVAFASRYPLRAELREAAFAVRYAEQESARAAALATTSASEIAEKEASYAKRFALRNKEREASFAERHPSKAKEREAVWDAWRKELIREAENAEWHAIRSLEWDIVLMEARDAESVAELKLERATIHRARAAVREDAAVAMHAEREAERRRVWSVAFESRDTLRAHKELTESRKCKSEKILELLKELK</sequence>
<reference evidence="1" key="1">
    <citation type="submission" date="2020-05" db="EMBL/GenBank/DDBJ databases">
        <authorList>
            <person name="Chiriac C."/>
            <person name="Salcher M."/>
            <person name="Ghai R."/>
            <person name="Kavagutti S V."/>
        </authorList>
    </citation>
    <scope>NUCLEOTIDE SEQUENCE</scope>
</reference>